<feature type="transmembrane region" description="Helical" evidence="6">
    <location>
        <begin position="67"/>
        <end position="87"/>
    </location>
</feature>
<dbReference type="GO" id="GO:0016020">
    <property type="term" value="C:membrane"/>
    <property type="evidence" value="ECO:0007669"/>
    <property type="project" value="UniProtKB-SubCell"/>
</dbReference>
<dbReference type="AlphaFoldDB" id="A0A0R3SPZ7"/>
<evidence type="ECO:0000313" key="8">
    <source>
        <dbReference type="Proteomes" id="UP000274504"/>
    </source>
</evidence>
<dbReference type="GO" id="GO:0005783">
    <property type="term" value="C:endoplasmic reticulum"/>
    <property type="evidence" value="ECO:0007669"/>
    <property type="project" value="TreeGrafter"/>
</dbReference>
<gene>
    <name evidence="7" type="ORF">HDID_LOCUS7092</name>
</gene>
<evidence type="ECO:0000256" key="6">
    <source>
        <dbReference type="SAM" id="Phobius"/>
    </source>
</evidence>
<protein>
    <submittedName>
        <fullName evidence="9">RING-type domain-containing protein</fullName>
    </submittedName>
</protein>
<dbReference type="EMBL" id="UYSG01010903">
    <property type="protein sequence ID" value="VDL59410.1"/>
    <property type="molecule type" value="Genomic_DNA"/>
</dbReference>
<comment type="similarity">
    <text evidence="2">Belongs to the TMEM129 family.</text>
</comment>
<evidence type="ECO:0000256" key="2">
    <source>
        <dbReference type="ARBA" id="ARBA00007332"/>
    </source>
</evidence>
<sequence length="678" mass="75710">MYLSVLYSVKPTGEELIITAAYALFVFALIAPPNVLLSAGLTVEQVCHRLLGNEDLFFTAYHLRRTTLLYCLFYCIPLGYFLSLRLFGNPGAGLQNIVGNYGVVTSFAFVIATWTYIYLTWYSHGKWTGHPTMKELKKIARKIPSPNTVATSDEMEFLQSHRSPRGVVSSIDKEFRMMEKFVAFAGRGLTSSWSGRRIVVTPSWILYSHRTKFLPISQLFDEIQAVVVATRCINNQTLSADDDEERESSNPLLGSGVVMATIRIVDTRNGACLLSFDFPANEIESFRIHLRCQLVFAQGVSLEPSIIQRFLEVFTAAIHENDPIECSPSMELEKCIGCLTTQTNVALRHFCGSSECGSCKCRPMWCETCLGRWFASRLANTRVPTSDWLGSRVPCPTCQNLNLSFVTAYPLLSAFMSEIMVIIFRVAMGTQQSVLEGTSIGLPEIGLGDRQGSLASLPGVSLPISSGIRPTLPHSMIARFRPDAAQKRRQRPVSCVIPDPAGTPRGQIVVVSPAPRNLYRSSSTPKVFGPSGKWREDPQWEIYQLEHRVPKFEPLAKWRDFEGRDPTPLVEMVKIYKKHYSTASDIVLRKQDEILRLERKVRYCTIVSQNNSSSLSSPSPPTMTITKAAGTYQLGKIAKGIEELNCRFKACDKLLNDLKLQAEEIDMVMGSECEKVGS</sequence>
<evidence type="ECO:0000256" key="5">
    <source>
        <dbReference type="ARBA" id="ARBA00023136"/>
    </source>
</evidence>
<keyword evidence="3 6" id="KW-0812">Transmembrane</keyword>
<dbReference type="OrthoDB" id="10055027at2759"/>
<evidence type="ECO:0000256" key="1">
    <source>
        <dbReference type="ARBA" id="ARBA00004141"/>
    </source>
</evidence>
<evidence type="ECO:0000256" key="3">
    <source>
        <dbReference type="ARBA" id="ARBA00022692"/>
    </source>
</evidence>
<name>A0A0R3SPZ7_HYMDI</name>
<comment type="subcellular location">
    <subcellularLocation>
        <location evidence="1">Membrane</location>
        <topology evidence="1">Multi-pass membrane protein</topology>
    </subcellularLocation>
</comment>
<dbReference type="Proteomes" id="UP000274504">
    <property type="component" value="Unassembled WGS sequence"/>
</dbReference>
<dbReference type="PANTHER" id="PTHR31322:SF2">
    <property type="entry name" value="E3 UBIQUITIN-PROTEIN LIGASE TM129"/>
    <property type="match status" value="1"/>
</dbReference>
<accession>A0A0R3SPZ7</accession>
<dbReference type="PANTHER" id="PTHR31322">
    <property type="entry name" value="E3 UBIQUITIN-PROTEIN LIGASE TM129"/>
    <property type="match status" value="1"/>
</dbReference>
<keyword evidence="5 6" id="KW-0472">Membrane</keyword>
<dbReference type="STRING" id="6216.A0A0R3SPZ7"/>
<dbReference type="Pfam" id="PF10272">
    <property type="entry name" value="Tmpp129"/>
    <property type="match status" value="1"/>
</dbReference>
<dbReference type="InterPro" id="IPR018801">
    <property type="entry name" value="TM129"/>
</dbReference>
<keyword evidence="4 6" id="KW-1133">Transmembrane helix</keyword>
<evidence type="ECO:0000313" key="7">
    <source>
        <dbReference type="EMBL" id="VDL59410.1"/>
    </source>
</evidence>
<dbReference type="WBParaSite" id="HDID_0000709401-mRNA-1">
    <property type="protein sequence ID" value="HDID_0000709401-mRNA-1"/>
    <property type="gene ID" value="HDID_0000709401"/>
</dbReference>
<reference evidence="7 8" key="2">
    <citation type="submission" date="2018-11" db="EMBL/GenBank/DDBJ databases">
        <authorList>
            <consortium name="Pathogen Informatics"/>
        </authorList>
    </citation>
    <scope>NUCLEOTIDE SEQUENCE [LARGE SCALE GENOMIC DNA]</scope>
</reference>
<feature type="transmembrane region" description="Helical" evidence="6">
    <location>
        <begin position="20"/>
        <end position="43"/>
    </location>
</feature>
<evidence type="ECO:0000256" key="4">
    <source>
        <dbReference type="ARBA" id="ARBA00022989"/>
    </source>
</evidence>
<reference evidence="9" key="1">
    <citation type="submission" date="2017-02" db="UniProtKB">
        <authorList>
            <consortium name="WormBaseParasite"/>
        </authorList>
    </citation>
    <scope>IDENTIFICATION</scope>
</reference>
<dbReference type="GO" id="GO:0016567">
    <property type="term" value="P:protein ubiquitination"/>
    <property type="evidence" value="ECO:0007669"/>
    <property type="project" value="InterPro"/>
</dbReference>
<dbReference type="GO" id="GO:0061630">
    <property type="term" value="F:ubiquitin protein ligase activity"/>
    <property type="evidence" value="ECO:0007669"/>
    <property type="project" value="InterPro"/>
</dbReference>
<organism evidence="9">
    <name type="scientific">Hymenolepis diminuta</name>
    <name type="common">Rat tapeworm</name>
    <dbReference type="NCBI Taxonomy" id="6216"/>
    <lineage>
        <taxon>Eukaryota</taxon>
        <taxon>Metazoa</taxon>
        <taxon>Spiralia</taxon>
        <taxon>Lophotrochozoa</taxon>
        <taxon>Platyhelminthes</taxon>
        <taxon>Cestoda</taxon>
        <taxon>Eucestoda</taxon>
        <taxon>Cyclophyllidea</taxon>
        <taxon>Hymenolepididae</taxon>
        <taxon>Hymenolepis</taxon>
    </lineage>
</organism>
<feature type="transmembrane region" description="Helical" evidence="6">
    <location>
        <begin position="99"/>
        <end position="119"/>
    </location>
</feature>
<evidence type="ECO:0000313" key="9">
    <source>
        <dbReference type="WBParaSite" id="HDID_0000709401-mRNA-1"/>
    </source>
</evidence>
<proteinExistence type="inferred from homology"/>